<dbReference type="InterPro" id="IPR018247">
    <property type="entry name" value="EF_Hand_1_Ca_BS"/>
</dbReference>
<dbReference type="SUPFAM" id="SSF48726">
    <property type="entry name" value="Immunoglobulin"/>
    <property type="match status" value="4"/>
</dbReference>
<organism evidence="9 10">
    <name type="scientific">Actomonas aquatica</name>
    <dbReference type="NCBI Taxonomy" id="2866162"/>
    <lineage>
        <taxon>Bacteria</taxon>
        <taxon>Pseudomonadati</taxon>
        <taxon>Verrucomicrobiota</taxon>
        <taxon>Opitutia</taxon>
        <taxon>Opitutales</taxon>
        <taxon>Opitutaceae</taxon>
        <taxon>Actomonas</taxon>
    </lineage>
</organism>
<keyword evidence="7" id="KW-0732">Signal</keyword>
<dbReference type="RefSeq" id="WP_221032055.1">
    <property type="nucleotide sequence ID" value="NZ_CP139781.1"/>
</dbReference>
<dbReference type="NCBIfam" id="TIGR02608">
    <property type="entry name" value="delta_60_rpt"/>
    <property type="match status" value="4"/>
</dbReference>
<dbReference type="InterPro" id="IPR013783">
    <property type="entry name" value="Ig-like_fold"/>
</dbReference>
<dbReference type="CDD" id="cd00096">
    <property type="entry name" value="Ig"/>
    <property type="match status" value="1"/>
</dbReference>
<feature type="domain" description="Ig-like" evidence="8">
    <location>
        <begin position="332"/>
        <end position="411"/>
    </location>
</feature>
<feature type="region of interest" description="Disordered" evidence="6">
    <location>
        <begin position="1438"/>
        <end position="1458"/>
    </location>
</feature>
<dbReference type="EMBL" id="CP139781">
    <property type="protein sequence ID" value="WRQ90021.1"/>
    <property type="molecule type" value="Genomic_DNA"/>
</dbReference>
<dbReference type="SMART" id="SM00409">
    <property type="entry name" value="IG"/>
    <property type="match status" value="4"/>
</dbReference>
<evidence type="ECO:0000256" key="1">
    <source>
        <dbReference type="ARBA" id="ARBA00004479"/>
    </source>
</evidence>
<evidence type="ECO:0000256" key="3">
    <source>
        <dbReference type="ARBA" id="ARBA00023157"/>
    </source>
</evidence>
<dbReference type="InterPro" id="IPR007110">
    <property type="entry name" value="Ig-like_dom"/>
</dbReference>
<dbReference type="InterPro" id="IPR003599">
    <property type="entry name" value="Ig_sub"/>
</dbReference>
<protein>
    <submittedName>
        <fullName evidence="9">Immunoglobulin domain-containing protein</fullName>
    </submittedName>
</protein>
<dbReference type="Proteomes" id="UP000738431">
    <property type="component" value="Chromosome"/>
</dbReference>
<feature type="domain" description="Ig-like" evidence="8">
    <location>
        <begin position="1132"/>
        <end position="1205"/>
    </location>
</feature>
<dbReference type="InterPro" id="IPR051275">
    <property type="entry name" value="Cell_adhesion_signaling"/>
</dbReference>
<dbReference type="InterPro" id="IPR036179">
    <property type="entry name" value="Ig-like_dom_sf"/>
</dbReference>
<gene>
    <name evidence="9" type="ORF">K1X11_011435</name>
</gene>
<dbReference type="Pfam" id="PF17164">
    <property type="entry name" value="DUF5122"/>
    <property type="match status" value="5"/>
</dbReference>
<dbReference type="PROSITE" id="PS00018">
    <property type="entry name" value="EF_HAND_1"/>
    <property type="match status" value="2"/>
</dbReference>
<sequence>MLSMKYPRWLTGLFFLLAPLTAVHAQSLTASLAPGYYLYDPAGNTQSLYWDLDYAGLTLDELMLEVQLPTSFTYVSSTAYTAAESIPEQEPAVGAGGTISFAYTSIPANSAEFRMWMNYPAALSGPQNFVGTVHYKVAGDPTPRSVAIAPFALTNEDEVSLIVTQPQDVFVRRGEAATFSVEVDSPYWVSYQWYFNGRLLTGETAATFNVEPAYPWDSGQYWVEVDGPGGRELSERAWLTVVIPPEISGGGETVVGELGRSVRLNYLVTTSAFSEFTWYKDGEVLETPDNITSQLELTGVTYADAGVYHLVVSNSEGTAVGDPITVEVTGPPEVLALPESTTVATGETATFAIDVIVGGEVSYVWRRNGMAIPGAESATLEIAGASQAHAGSYTVEVFNNGELALVTDPVQLKVEAPLVQGRWRAPQGEEEVLLERGTGFIPHFTPGPNNSVYASGPFDSVDGQRSPNLIRLLSDGKLDTNFQPDISPSGIVNDYAVTGEGQIVVLVQDFGYHQLLRLDADGRRDAAFEAPKLGGSPRCLDLLSNGRIVVGGELELDPESGTSRAAVAFHADGSIDETFEAPFVDMPTRDVVGLRDGGLLVWGDFGSADGQPVQGFMRLAADGTRDATFAADGAFERPPYLPVILQASGGDIILGGPFSTFAGVAVSPLIRLDENGILDEDFAVEFADPGYFGRYASFAPDGSLWVSVDQNSGYPSVVKIESTGAIVHSLSVTADDVGPAVTGLFEIGGGRLWMAPNSPEPSLVLYDLESDALVDLPTPALRTKQVVHTAVPAPDNALLVGGDFDYTSGVFTGPAAKLTDTVVPLGTHQRGRVSALVVQADGSTVVGGAIFPTSDEPGVGGGLVRRLADGRPDPSFANATINTGTSTNPFVYYIFKDWVEYPDGKLTISGGFTHDEGQLRYRSIARYTAEGALDTGFQAGLESGTPYNASLALDEQQRLYFAAQSTTETTPREVVLQRLDDSGNPDTSFPDLGLTGYVNDLTLDNNGRLLLAGDFAIEGEESRRALARYRSIGTLDDVFVLDPRVAGTVTGIEIRHDGYIYAWSTSESLRTDRDDAYLIRLMPDGALDESFVVLGLTSGMTTFGMRDDGRIFVGGWRPFPTGFLQPLEYGLPSIATMPESVQAEAGGSIVLSVEASGGELSYQWRRNGVEIDGATASSYEIAAATTADAGFYDVVITNALGSTISGTAVVAVAAAGADFAVGEQAQVGRGFKQGGQVLVRNVVTYSDTLTSVTWSTLLPEGWSFAPAAVVGAEATATVAPSEGQTDLLEWSWSSVPASPFVLTYGLVPPATAENRLELASLLEVDRGAGSIQSLVTPDPLRVRNRSRLHDADVDGDQALSLSELLRVIELYNTRSGTTRTGRYQIDDETDDGYASDPVGSDPVALARHHSADADADGTVSLSELLRVIELYNTRSGTERTGAYRPTESTDDGFEPGAG</sequence>
<evidence type="ECO:0000313" key="10">
    <source>
        <dbReference type="Proteomes" id="UP000738431"/>
    </source>
</evidence>
<feature type="region of interest" description="Disordered" evidence="6">
    <location>
        <begin position="1379"/>
        <end position="1402"/>
    </location>
</feature>
<feature type="signal peptide" evidence="7">
    <location>
        <begin position="1"/>
        <end position="25"/>
    </location>
</feature>
<comment type="subcellular location">
    <subcellularLocation>
        <location evidence="1">Membrane</location>
        <topology evidence="1">Single-pass type I membrane protein</topology>
    </subcellularLocation>
</comment>
<accession>A0ABZ1CEG3</accession>
<dbReference type="SUPFAM" id="SSF69322">
    <property type="entry name" value="Tricorn protease domain 2"/>
    <property type="match status" value="1"/>
</dbReference>
<evidence type="ECO:0000259" key="8">
    <source>
        <dbReference type="PROSITE" id="PS50835"/>
    </source>
</evidence>
<evidence type="ECO:0000256" key="4">
    <source>
        <dbReference type="ARBA" id="ARBA00023180"/>
    </source>
</evidence>
<keyword evidence="3" id="KW-1015">Disulfide bond</keyword>
<reference evidence="9 10" key="1">
    <citation type="submission" date="2023-12" db="EMBL/GenBank/DDBJ databases">
        <title>Description of an unclassified Opitutus bacterium of Verrucomicrobiota.</title>
        <authorList>
            <person name="Zhang D.-F."/>
        </authorList>
    </citation>
    <scope>NUCLEOTIDE SEQUENCE [LARGE SCALE GENOMIC DNA]</scope>
    <source>
        <strain evidence="9 10">WL0086</strain>
    </source>
</reference>
<dbReference type="PANTHER" id="PTHR11640:SF164">
    <property type="entry name" value="MAM DOMAIN-CONTAINING GLYCOSYLPHOSPHATIDYLINOSITOL ANCHOR PROTEIN 1"/>
    <property type="match status" value="1"/>
</dbReference>
<dbReference type="PANTHER" id="PTHR11640">
    <property type="entry name" value="NEPHRIN"/>
    <property type="match status" value="1"/>
</dbReference>
<keyword evidence="4" id="KW-0325">Glycoprotein</keyword>
<dbReference type="PROSITE" id="PS50835">
    <property type="entry name" value="IG_LIKE"/>
    <property type="match status" value="3"/>
</dbReference>
<evidence type="ECO:0000256" key="7">
    <source>
        <dbReference type="SAM" id="SignalP"/>
    </source>
</evidence>
<name>A0ABZ1CEG3_9BACT</name>
<feature type="domain" description="Ig-like" evidence="8">
    <location>
        <begin position="245"/>
        <end position="329"/>
    </location>
</feature>
<keyword evidence="2" id="KW-0472">Membrane</keyword>
<dbReference type="Gene3D" id="2.80.10.50">
    <property type="match status" value="4"/>
</dbReference>
<dbReference type="InterPro" id="IPR013431">
    <property type="entry name" value="Delta_60_rpt"/>
</dbReference>
<evidence type="ECO:0000313" key="9">
    <source>
        <dbReference type="EMBL" id="WRQ90021.1"/>
    </source>
</evidence>
<feature type="chain" id="PRO_5046802568" evidence="7">
    <location>
        <begin position="26"/>
        <end position="1458"/>
    </location>
</feature>
<dbReference type="SUPFAM" id="SSF101898">
    <property type="entry name" value="NHL repeat"/>
    <property type="match status" value="1"/>
</dbReference>
<proteinExistence type="predicted"/>
<evidence type="ECO:0000256" key="2">
    <source>
        <dbReference type="ARBA" id="ARBA00023136"/>
    </source>
</evidence>
<keyword evidence="10" id="KW-1185">Reference proteome</keyword>
<feature type="compositionally biased region" description="Acidic residues" evidence="6">
    <location>
        <begin position="1448"/>
        <end position="1458"/>
    </location>
</feature>
<keyword evidence="5" id="KW-0393">Immunoglobulin domain</keyword>
<dbReference type="Gene3D" id="2.60.40.10">
    <property type="entry name" value="Immunoglobulins"/>
    <property type="match status" value="4"/>
</dbReference>
<evidence type="ECO:0000256" key="5">
    <source>
        <dbReference type="ARBA" id="ARBA00023319"/>
    </source>
</evidence>
<evidence type="ECO:0000256" key="6">
    <source>
        <dbReference type="SAM" id="MobiDB-lite"/>
    </source>
</evidence>